<dbReference type="RefSeq" id="WP_200589701.1">
    <property type="nucleotide sequence ID" value="NZ_JAEPBG010000001.1"/>
</dbReference>
<keyword evidence="3" id="KW-1185">Reference proteome</keyword>
<feature type="region of interest" description="Disordered" evidence="1">
    <location>
        <begin position="121"/>
        <end position="140"/>
    </location>
</feature>
<feature type="compositionally biased region" description="Basic and acidic residues" evidence="1">
    <location>
        <begin position="129"/>
        <end position="140"/>
    </location>
</feature>
<sequence length="140" mass="15831">MQFKEQGSKVQVLLYIGFDEAKNAPIVKSVGSFNKYTYKPSPGLLDKLTPEQRDELEAEWQRRRRLALGLNRQHYINALAANIRGACESLDDGAALTSQQSADIWDAMAELVRAMREAGYARPTRNRKAGRERDQGSLFE</sequence>
<comment type="caution">
    <text evidence="2">The sequence shown here is derived from an EMBL/GenBank/DDBJ whole genome shotgun (WGS) entry which is preliminary data.</text>
</comment>
<evidence type="ECO:0000313" key="3">
    <source>
        <dbReference type="Proteomes" id="UP000622890"/>
    </source>
</evidence>
<evidence type="ECO:0000313" key="2">
    <source>
        <dbReference type="EMBL" id="MBK4733158.1"/>
    </source>
</evidence>
<reference evidence="2" key="1">
    <citation type="submission" date="2021-01" db="EMBL/GenBank/DDBJ databases">
        <title>Genome sequence of strain Noviherbaspirillum sp. DKR-6.</title>
        <authorList>
            <person name="Chaudhary D.K."/>
        </authorList>
    </citation>
    <scope>NUCLEOTIDE SEQUENCE</scope>
    <source>
        <strain evidence="2">DKR-6</strain>
    </source>
</reference>
<organism evidence="2 3">
    <name type="scientific">Noviherbaspirillum pedocola</name>
    <dbReference type="NCBI Taxonomy" id="2801341"/>
    <lineage>
        <taxon>Bacteria</taxon>
        <taxon>Pseudomonadati</taxon>
        <taxon>Pseudomonadota</taxon>
        <taxon>Betaproteobacteria</taxon>
        <taxon>Burkholderiales</taxon>
        <taxon>Oxalobacteraceae</taxon>
        <taxon>Noviherbaspirillum</taxon>
    </lineage>
</organism>
<proteinExistence type="predicted"/>
<accession>A0A934SPY2</accession>
<dbReference type="AlphaFoldDB" id="A0A934SPY2"/>
<evidence type="ECO:0000256" key="1">
    <source>
        <dbReference type="SAM" id="MobiDB-lite"/>
    </source>
</evidence>
<gene>
    <name evidence="2" type="ORF">JJB74_00815</name>
</gene>
<dbReference type="EMBL" id="JAEPBG010000001">
    <property type="protein sequence ID" value="MBK4733158.1"/>
    <property type="molecule type" value="Genomic_DNA"/>
</dbReference>
<name>A0A934SPY2_9BURK</name>
<dbReference type="Proteomes" id="UP000622890">
    <property type="component" value="Unassembled WGS sequence"/>
</dbReference>
<protein>
    <submittedName>
        <fullName evidence="2">Uncharacterized protein</fullName>
    </submittedName>
</protein>